<dbReference type="Pfam" id="PF13421">
    <property type="entry name" value="Band_7_1"/>
    <property type="match status" value="1"/>
</dbReference>
<reference evidence="4" key="1">
    <citation type="submission" date="2021-01" db="EMBL/GenBank/DDBJ databases">
        <title>Genome public.</title>
        <authorList>
            <person name="Liu C."/>
            <person name="Sun Q."/>
        </authorList>
    </citation>
    <scope>NUCLEOTIDE SEQUENCE</scope>
    <source>
        <strain evidence="4">YIM B02565</strain>
    </source>
</reference>
<dbReference type="InterPro" id="IPR036013">
    <property type="entry name" value="Band_7/SPFH_dom_sf"/>
</dbReference>
<evidence type="ECO:0000259" key="1">
    <source>
        <dbReference type="Pfam" id="PF12773"/>
    </source>
</evidence>
<dbReference type="SUPFAM" id="SSF117892">
    <property type="entry name" value="Band 7/SPFH domain"/>
    <property type="match status" value="1"/>
</dbReference>
<dbReference type="InterPro" id="IPR026870">
    <property type="entry name" value="Zinc_ribbon_dom"/>
</dbReference>
<organism evidence="4 5">
    <name type="scientific">Clostridium paridis</name>
    <dbReference type="NCBI Taxonomy" id="2803863"/>
    <lineage>
        <taxon>Bacteria</taxon>
        <taxon>Bacillati</taxon>
        <taxon>Bacillota</taxon>
        <taxon>Clostridia</taxon>
        <taxon>Eubacteriales</taxon>
        <taxon>Clostridiaceae</taxon>
        <taxon>Clostridium</taxon>
    </lineage>
</organism>
<dbReference type="EMBL" id="JAESWA010000025">
    <property type="protein sequence ID" value="MBL4933518.1"/>
    <property type="molecule type" value="Genomic_DNA"/>
</dbReference>
<evidence type="ECO:0000313" key="5">
    <source>
        <dbReference type="Proteomes" id="UP000623681"/>
    </source>
</evidence>
<dbReference type="Gene3D" id="3.30.479.30">
    <property type="entry name" value="Band 7 domain"/>
    <property type="match status" value="1"/>
</dbReference>
<dbReference type="RefSeq" id="WP_202768960.1">
    <property type="nucleotide sequence ID" value="NZ_JAESWA010000025.1"/>
</dbReference>
<comment type="caution">
    <text evidence="4">The sequence shown here is derived from an EMBL/GenBank/DDBJ whole genome shotgun (WGS) entry which is preliminary data.</text>
</comment>
<keyword evidence="5" id="KW-1185">Reference proteome</keyword>
<dbReference type="InterPro" id="IPR025874">
    <property type="entry name" value="DZR"/>
</dbReference>
<proteinExistence type="predicted"/>
<dbReference type="Proteomes" id="UP000623681">
    <property type="component" value="Unassembled WGS sequence"/>
</dbReference>
<evidence type="ECO:0000259" key="2">
    <source>
        <dbReference type="Pfam" id="PF13240"/>
    </source>
</evidence>
<evidence type="ECO:0000313" key="4">
    <source>
        <dbReference type="EMBL" id="MBL4933518.1"/>
    </source>
</evidence>
<dbReference type="PANTHER" id="PTHR37826:SF2">
    <property type="entry name" value="ZINC-RIBBON DOMAIN-CONTAINING PROTEIN"/>
    <property type="match status" value="1"/>
</dbReference>
<dbReference type="InterPro" id="IPR033880">
    <property type="entry name" value="SPFH_YdjI"/>
</dbReference>
<feature type="domain" description="Zinc-ribbon" evidence="2">
    <location>
        <begin position="358"/>
        <end position="378"/>
    </location>
</feature>
<dbReference type="AlphaFoldDB" id="A0A937FI19"/>
<name>A0A937FI19_9CLOT</name>
<sequence length="380" mass="41906">MGLLDLFTNQFIEVIEWTDDSSDMMVYRFPVANNEIKMGAQLTVRESQVAIFVNEGKVADVFAPGRYTLTTQNLPVLTLLKSWKYGFDSPFKAEVYFINTKQFIDQKWGTTNPVIVRDSEFGVVRIRAFGAFTFRVNDALTFLKEIFGTNGVFETDSIIGQLRRSIVSGFSDILGEAKISILDISSNYDELGKITLEKLQTTFNAMGLQLSSFYVENISVPEEVEKAIDKKSTMGIYGDLNKYTKFQTAEAIKDAAQNPGQGGINMGMGLGAGAAFGAIMTESLKKEPEAINTTQLNVNGMQCPTCGHKISTDSKFCPECGSSIMPPKVKCLKCNAEIEESMKFCPICGTPQMRETICGKCGKKMPLGVKFCSECGEKIN</sequence>
<feature type="domain" description="DZANK-type" evidence="1">
    <location>
        <begin position="303"/>
        <end position="349"/>
    </location>
</feature>
<gene>
    <name evidence="4" type="ORF">JK634_17130</name>
</gene>
<evidence type="ECO:0000259" key="3">
    <source>
        <dbReference type="Pfam" id="PF13421"/>
    </source>
</evidence>
<dbReference type="PANTHER" id="PTHR37826">
    <property type="entry name" value="FLOTILLIN BAND_7_5 DOMAIN PROTEIN"/>
    <property type="match status" value="1"/>
</dbReference>
<dbReference type="Pfam" id="PF12773">
    <property type="entry name" value="DZR"/>
    <property type="match status" value="1"/>
</dbReference>
<dbReference type="Pfam" id="PF13240">
    <property type="entry name" value="Zn_Ribbon_1"/>
    <property type="match status" value="1"/>
</dbReference>
<protein>
    <submittedName>
        <fullName evidence="4">SPFH domain-containing protein</fullName>
    </submittedName>
</protein>
<feature type="domain" description="SPFH" evidence="3">
    <location>
        <begin position="26"/>
        <end position="236"/>
    </location>
</feature>
<dbReference type="CDD" id="cd03408">
    <property type="entry name" value="SPFH_like_u1"/>
    <property type="match status" value="1"/>
</dbReference>
<accession>A0A937FI19</accession>